<evidence type="ECO:0000313" key="2">
    <source>
        <dbReference type="EMBL" id="EEG07268.1"/>
    </source>
</evidence>
<feature type="region of interest" description="Disordered" evidence="1">
    <location>
        <begin position="1"/>
        <end position="40"/>
    </location>
</feature>
<name>B9Z6V3_9NEIS</name>
<keyword evidence="3" id="KW-1185">Reference proteome</keyword>
<comment type="caution">
    <text evidence="2">The sequence shown here is derived from an EMBL/GenBank/DDBJ whole genome shotgun (WGS) entry which is preliminary data.</text>
</comment>
<dbReference type="Proteomes" id="UP000003165">
    <property type="component" value="Unassembled WGS sequence"/>
</dbReference>
<dbReference type="EMBL" id="ACIS01000009">
    <property type="protein sequence ID" value="EEG07268.1"/>
    <property type="molecule type" value="Genomic_DNA"/>
</dbReference>
<proteinExistence type="predicted"/>
<feature type="compositionally biased region" description="Low complexity" evidence="1">
    <location>
        <begin position="1"/>
        <end position="12"/>
    </location>
</feature>
<dbReference type="AlphaFoldDB" id="B9Z6V3"/>
<reference evidence="2 3" key="1">
    <citation type="submission" date="2009-02" db="EMBL/GenBank/DDBJ databases">
        <title>Sequencing of the draft genome and assembly of Lutiella nitroferrum 2002.</title>
        <authorList>
            <consortium name="US DOE Joint Genome Institute (JGI-PGF)"/>
            <person name="Lucas S."/>
            <person name="Copeland A."/>
            <person name="Lapidus A."/>
            <person name="Glavina del Rio T."/>
            <person name="Tice H."/>
            <person name="Bruce D."/>
            <person name="Goodwin L."/>
            <person name="Pitluck S."/>
            <person name="Larimer F."/>
            <person name="Land M.L."/>
            <person name="Hauser L."/>
            <person name="Coates J.D."/>
        </authorList>
    </citation>
    <scope>NUCLEOTIDE SEQUENCE [LARGE SCALE GENOMIC DNA]</scope>
    <source>
        <strain evidence="2 3">2002</strain>
    </source>
</reference>
<evidence type="ECO:0000256" key="1">
    <source>
        <dbReference type="SAM" id="MobiDB-lite"/>
    </source>
</evidence>
<sequence length="40" mass="4396">MKRLIPTTATPWHPRRPARPAAMAPKPLPPLVQALLSRTG</sequence>
<accession>B9Z6V3</accession>
<evidence type="ECO:0000313" key="3">
    <source>
        <dbReference type="Proteomes" id="UP000003165"/>
    </source>
</evidence>
<protein>
    <submittedName>
        <fullName evidence="2">Uncharacterized protein</fullName>
    </submittedName>
</protein>
<gene>
    <name evidence="2" type="ORF">FuraDRAFT_3089</name>
</gene>
<organism evidence="2 3">
    <name type="scientific">Pseudogulbenkiania ferrooxidans 2002</name>
    <dbReference type="NCBI Taxonomy" id="279714"/>
    <lineage>
        <taxon>Bacteria</taxon>
        <taxon>Pseudomonadati</taxon>
        <taxon>Pseudomonadota</taxon>
        <taxon>Betaproteobacteria</taxon>
        <taxon>Neisseriales</taxon>
        <taxon>Chromobacteriaceae</taxon>
        <taxon>Pseudogulbenkiania</taxon>
    </lineage>
</organism>